<dbReference type="SMART" id="SM00460">
    <property type="entry name" value="TGc"/>
    <property type="match status" value="1"/>
</dbReference>
<evidence type="ECO:0000313" key="5">
    <source>
        <dbReference type="Proteomes" id="UP000683429"/>
    </source>
</evidence>
<dbReference type="STRING" id="1333845.SAMN04487895_102226"/>
<evidence type="ECO:0000313" key="3">
    <source>
        <dbReference type="EMBL" id="SEN68855.1"/>
    </source>
</evidence>
<keyword evidence="3" id="KW-0645">Protease</keyword>
<dbReference type="RefSeq" id="WP_036593003.1">
    <property type="nucleotide sequence ID" value="NZ_CP076607.1"/>
</dbReference>
<reference evidence="2 5" key="2">
    <citation type="submission" date="2021-06" db="EMBL/GenBank/DDBJ databases">
        <title>Whole genome sequence of Paenibacillus sophorae DSM23020 for comparative genomics.</title>
        <authorList>
            <person name="Kim M.-J."/>
            <person name="Lee G."/>
            <person name="Shin J.-H."/>
        </authorList>
    </citation>
    <scope>NUCLEOTIDE SEQUENCE [LARGE SCALE GENOMIC DNA]</scope>
    <source>
        <strain evidence="2 5">DSM 23020</strain>
    </source>
</reference>
<keyword evidence="3" id="KW-0378">Hydrolase</keyword>
<dbReference type="Proteomes" id="UP000683429">
    <property type="component" value="Chromosome"/>
</dbReference>
<dbReference type="EMBL" id="CP076607">
    <property type="protein sequence ID" value="QWU15992.1"/>
    <property type="molecule type" value="Genomic_DNA"/>
</dbReference>
<feature type="domain" description="Transglutaminase-like" evidence="1">
    <location>
        <begin position="171"/>
        <end position="238"/>
    </location>
</feature>
<dbReference type="Pfam" id="PF01841">
    <property type="entry name" value="Transglut_core"/>
    <property type="match status" value="1"/>
</dbReference>
<dbReference type="PANTHER" id="PTHR33490:SF6">
    <property type="entry name" value="SLL1049 PROTEIN"/>
    <property type="match status" value="1"/>
</dbReference>
<dbReference type="GO" id="GO:0008233">
    <property type="term" value="F:peptidase activity"/>
    <property type="evidence" value="ECO:0007669"/>
    <property type="project" value="UniProtKB-KW"/>
</dbReference>
<dbReference type="Gene3D" id="3.10.620.30">
    <property type="match status" value="1"/>
</dbReference>
<keyword evidence="5" id="KW-1185">Reference proteome</keyword>
<dbReference type="InterPro" id="IPR002931">
    <property type="entry name" value="Transglutaminase-like"/>
</dbReference>
<accession>A0A1H8IL63</accession>
<name>A0A1H8IL63_9BACL</name>
<dbReference type="EMBL" id="FODH01000002">
    <property type="protein sequence ID" value="SEN68855.1"/>
    <property type="molecule type" value="Genomic_DNA"/>
</dbReference>
<evidence type="ECO:0000259" key="1">
    <source>
        <dbReference type="SMART" id="SM00460"/>
    </source>
</evidence>
<dbReference type="Pfam" id="PF08379">
    <property type="entry name" value="Bact_transglu_N"/>
    <property type="match status" value="1"/>
</dbReference>
<dbReference type="PANTHER" id="PTHR33490">
    <property type="entry name" value="BLR5614 PROTEIN-RELATED"/>
    <property type="match status" value="1"/>
</dbReference>
<dbReference type="AlphaFoldDB" id="A0A1H8IL63"/>
<gene>
    <name evidence="2" type="ORF">KP014_01530</name>
    <name evidence="3" type="ORF">SAMN04487895_102226</name>
</gene>
<dbReference type="GO" id="GO:0006508">
    <property type="term" value="P:proteolysis"/>
    <property type="evidence" value="ECO:0007669"/>
    <property type="project" value="UniProtKB-KW"/>
</dbReference>
<evidence type="ECO:0000313" key="2">
    <source>
        <dbReference type="EMBL" id="QWU15992.1"/>
    </source>
</evidence>
<sequence length="286" mass="32627">MNYEIVHTNTFTYETQVDQSLNTIRLKPLTDEVQRLLMYRAEITPASLTQEYTDLWGNLVETFFIPEKHNLLEVKTTSVVSIQRGSFIHEIQYSKRMQDIFHSRQFRQHYLSYLNETDYTFLYPEQLSEVKRGLGEMDNPVQYALRVMRYVYETFTYCGEVTSVDTRARQAFELKKGVCQDLAHVMIGILRACRIPSRYVSGYLYVGEDSALKGDAATHAWVEVIVPGIGWVGLDPTNNVEALDNHIRVGTGRDYADVSPLQGVYRGGSSTLEVGVSVTLLEQPGD</sequence>
<organism evidence="3 4">
    <name type="scientific">Paenibacillus sophorae</name>
    <dbReference type="NCBI Taxonomy" id="1333845"/>
    <lineage>
        <taxon>Bacteria</taxon>
        <taxon>Bacillati</taxon>
        <taxon>Bacillota</taxon>
        <taxon>Bacilli</taxon>
        <taxon>Bacillales</taxon>
        <taxon>Paenibacillaceae</taxon>
        <taxon>Paenibacillus</taxon>
    </lineage>
</organism>
<dbReference type="Proteomes" id="UP000198809">
    <property type="component" value="Unassembled WGS sequence"/>
</dbReference>
<proteinExistence type="predicted"/>
<dbReference type="InterPro" id="IPR013589">
    <property type="entry name" value="Bac_transglu_N"/>
</dbReference>
<protein>
    <submittedName>
        <fullName evidence="2">Transglutaminase family protein</fullName>
    </submittedName>
    <submittedName>
        <fullName evidence="3">Transglutaminase-like enzyme, putative cysteine protease</fullName>
    </submittedName>
</protein>
<dbReference type="OrthoDB" id="9787782at2"/>
<dbReference type="SUPFAM" id="SSF54001">
    <property type="entry name" value="Cysteine proteinases"/>
    <property type="match status" value="1"/>
</dbReference>
<reference evidence="3 4" key="1">
    <citation type="submission" date="2016-10" db="EMBL/GenBank/DDBJ databases">
        <authorList>
            <person name="de Groot N.N."/>
        </authorList>
    </citation>
    <scope>NUCLEOTIDE SEQUENCE [LARGE SCALE GENOMIC DNA]</scope>
    <source>
        <strain evidence="3 4">CGMCC 1.10238</strain>
    </source>
</reference>
<dbReference type="InterPro" id="IPR038765">
    <property type="entry name" value="Papain-like_cys_pep_sf"/>
</dbReference>
<evidence type="ECO:0000313" key="4">
    <source>
        <dbReference type="Proteomes" id="UP000198809"/>
    </source>
</evidence>